<dbReference type="AlphaFoldDB" id="A0AAE0HJJ2"/>
<feature type="non-terminal residue" evidence="2">
    <location>
        <position position="102"/>
    </location>
</feature>
<accession>A0AAE0HJJ2</accession>
<organism evidence="2 3">
    <name type="scientific">Chaetomium fimeti</name>
    <dbReference type="NCBI Taxonomy" id="1854472"/>
    <lineage>
        <taxon>Eukaryota</taxon>
        <taxon>Fungi</taxon>
        <taxon>Dikarya</taxon>
        <taxon>Ascomycota</taxon>
        <taxon>Pezizomycotina</taxon>
        <taxon>Sordariomycetes</taxon>
        <taxon>Sordariomycetidae</taxon>
        <taxon>Sordariales</taxon>
        <taxon>Chaetomiaceae</taxon>
        <taxon>Chaetomium</taxon>
    </lineage>
</organism>
<keyword evidence="3" id="KW-1185">Reference proteome</keyword>
<feature type="signal peptide" evidence="1">
    <location>
        <begin position="1"/>
        <end position="24"/>
    </location>
</feature>
<sequence>MRPARFLGMLYVYVCLAHLCCVSGIRTDCRKRGCWSHLGSSGKPSDAIMAVNFRVSYLPSYTSCMPTDGGCWSQARRRSNTYNYLGNQIEVKQIKPGGPPYI</sequence>
<gene>
    <name evidence="2" type="ORF">B0H64DRAFT_392022</name>
</gene>
<protein>
    <recommendedName>
        <fullName evidence="4">Secreted protein</fullName>
    </recommendedName>
</protein>
<reference evidence="2" key="1">
    <citation type="journal article" date="2023" name="Mol. Phylogenet. Evol.">
        <title>Genome-scale phylogeny and comparative genomics of the fungal order Sordariales.</title>
        <authorList>
            <person name="Hensen N."/>
            <person name="Bonometti L."/>
            <person name="Westerberg I."/>
            <person name="Brannstrom I.O."/>
            <person name="Guillou S."/>
            <person name="Cros-Aarteil S."/>
            <person name="Calhoun S."/>
            <person name="Haridas S."/>
            <person name="Kuo A."/>
            <person name="Mondo S."/>
            <person name="Pangilinan J."/>
            <person name="Riley R."/>
            <person name="LaButti K."/>
            <person name="Andreopoulos B."/>
            <person name="Lipzen A."/>
            <person name="Chen C."/>
            <person name="Yan M."/>
            <person name="Daum C."/>
            <person name="Ng V."/>
            <person name="Clum A."/>
            <person name="Steindorff A."/>
            <person name="Ohm R.A."/>
            <person name="Martin F."/>
            <person name="Silar P."/>
            <person name="Natvig D.O."/>
            <person name="Lalanne C."/>
            <person name="Gautier V."/>
            <person name="Ament-Velasquez S.L."/>
            <person name="Kruys A."/>
            <person name="Hutchinson M.I."/>
            <person name="Powell A.J."/>
            <person name="Barry K."/>
            <person name="Miller A.N."/>
            <person name="Grigoriev I.V."/>
            <person name="Debuchy R."/>
            <person name="Gladieux P."/>
            <person name="Hiltunen Thoren M."/>
            <person name="Johannesson H."/>
        </authorList>
    </citation>
    <scope>NUCLEOTIDE SEQUENCE</scope>
    <source>
        <strain evidence="2">CBS 168.71</strain>
    </source>
</reference>
<feature type="chain" id="PRO_5042185239" description="Secreted protein" evidence="1">
    <location>
        <begin position="25"/>
        <end position="102"/>
    </location>
</feature>
<keyword evidence="1" id="KW-0732">Signal</keyword>
<dbReference type="RefSeq" id="XP_062660886.1">
    <property type="nucleotide sequence ID" value="XM_062803515.1"/>
</dbReference>
<evidence type="ECO:0000313" key="3">
    <source>
        <dbReference type="Proteomes" id="UP001278766"/>
    </source>
</evidence>
<evidence type="ECO:0000256" key="1">
    <source>
        <dbReference type="SAM" id="SignalP"/>
    </source>
</evidence>
<dbReference type="Proteomes" id="UP001278766">
    <property type="component" value="Unassembled WGS sequence"/>
</dbReference>
<name>A0AAE0HJJ2_9PEZI</name>
<evidence type="ECO:0000313" key="2">
    <source>
        <dbReference type="EMBL" id="KAK3297372.1"/>
    </source>
</evidence>
<dbReference type="EMBL" id="JAUEPN010000003">
    <property type="protein sequence ID" value="KAK3297372.1"/>
    <property type="molecule type" value="Genomic_DNA"/>
</dbReference>
<proteinExistence type="predicted"/>
<comment type="caution">
    <text evidence="2">The sequence shown here is derived from an EMBL/GenBank/DDBJ whole genome shotgun (WGS) entry which is preliminary data.</text>
</comment>
<reference evidence="2" key="2">
    <citation type="submission" date="2023-06" db="EMBL/GenBank/DDBJ databases">
        <authorList>
            <consortium name="Lawrence Berkeley National Laboratory"/>
            <person name="Haridas S."/>
            <person name="Hensen N."/>
            <person name="Bonometti L."/>
            <person name="Westerberg I."/>
            <person name="Brannstrom I.O."/>
            <person name="Guillou S."/>
            <person name="Cros-Aarteil S."/>
            <person name="Calhoun S."/>
            <person name="Kuo A."/>
            <person name="Mondo S."/>
            <person name="Pangilinan J."/>
            <person name="Riley R."/>
            <person name="Labutti K."/>
            <person name="Andreopoulos B."/>
            <person name="Lipzen A."/>
            <person name="Chen C."/>
            <person name="Yanf M."/>
            <person name="Daum C."/>
            <person name="Ng V."/>
            <person name="Clum A."/>
            <person name="Steindorff A."/>
            <person name="Ohm R."/>
            <person name="Martin F."/>
            <person name="Silar P."/>
            <person name="Natvig D."/>
            <person name="Lalanne C."/>
            <person name="Gautier V."/>
            <person name="Ament-Velasquez S.L."/>
            <person name="Kruys A."/>
            <person name="Hutchinson M.I."/>
            <person name="Powell A.J."/>
            <person name="Barry K."/>
            <person name="Miller A.N."/>
            <person name="Grigoriev I.V."/>
            <person name="Debuchy R."/>
            <person name="Gladieux P."/>
            <person name="Thoren M.H."/>
            <person name="Johannesson H."/>
        </authorList>
    </citation>
    <scope>NUCLEOTIDE SEQUENCE</scope>
    <source>
        <strain evidence="2">CBS 168.71</strain>
    </source>
</reference>
<dbReference type="GeneID" id="87840463"/>
<evidence type="ECO:0008006" key="4">
    <source>
        <dbReference type="Google" id="ProtNLM"/>
    </source>
</evidence>